<gene>
    <name evidence="3" type="primary">LOAG_15401</name>
</gene>
<proteinExistence type="predicted"/>
<keyword evidence="2" id="KW-1185">Reference proteome</keyword>
<feature type="region of interest" description="Disordered" evidence="1">
    <location>
        <begin position="53"/>
        <end position="90"/>
    </location>
</feature>
<organism evidence="2 3">
    <name type="scientific">Loa loa</name>
    <name type="common">Eye worm</name>
    <name type="synonym">Filaria loa</name>
    <dbReference type="NCBI Taxonomy" id="7209"/>
    <lineage>
        <taxon>Eukaryota</taxon>
        <taxon>Metazoa</taxon>
        <taxon>Ecdysozoa</taxon>
        <taxon>Nematoda</taxon>
        <taxon>Chromadorea</taxon>
        <taxon>Rhabditida</taxon>
        <taxon>Spirurina</taxon>
        <taxon>Spiruromorpha</taxon>
        <taxon>Filarioidea</taxon>
        <taxon>Onchocercidae</taxon>
        <taxon>Loa</taxon>
    </lineage>
</organism>
<evidence type="ECO:0000313" key="3">
    <source>
        <dbReference type="WBParaSite" id="EN70_8923"/>
    </source>
</evidence>
<dbReference type="Proteomes" id="UP000095285">
    <property type="component" value="Unassembled WGS sequence"/>
</dbReference>
<evidence type="ECO:0000256" key="1">
    <source>
        <dbReference type="SAM" id="MobiDB-lite"/>
    </source>
</evidence>
<dbReference type="AlphaFoldDB" id="A0A1I7W2G0"/>
<feature type="region of interest" description="Disordered" evidence="1">
    <location>
        <begin position="248"/>
        <end position="275"/>
    </location>
</feature>
<evidence type="ECO:0000313" key="2">
    <source>
        <dbReference type="Proteomes" id="UP000095285"/>
    </source>
</evidence>
<feature type="compositionally biased region" description="Acidic residues" evidence="1">
    <location>
        <begin position="63"/>
        <end position="81"/>
    </location>
</feature>
<feature type="compositionally biased region" description="Basic and acidic residues" evidence="1">
    <location>
        <begin position="53"/>
        <end position="62"/>
    </location>
</feature>
<dbReference type="WBParaSite" id="EN70_8923">
    <property type="protein sequence ID" value="EN70_8923"/>
    <property type="gene ID" value="EN70_8923"/>
</dbReference>
<dbReference type="OrthoDB" id="10444808at2759"/>
<protein>
    <submittedName>
        <fullName evidence="3">Translation initiation factor IF-2</fullName>
    </submittedName>
</protein>
<reference evidence="2" key="1">
    <citation type="submission" date="2012-04" db="EMBL/GenBank/DDBJ databases">
        <title>The Genome Sequence of Loa loa.</title>
        <authorList>
            <consortium name="The Broad Institute Genome Sequencing Platform"/>
            <consortium name="Broad Institute Genome Sequencing Center for Infectious Disease"/>
            <person name="Nutman T.B."/>
            <person name="Fink D.L."/>
            <person name="Russ C."/>
            <person name="Young S."/>
            <person name="Zeng Q."/>
            <person name="Gargeya S."/>
            <person name="Alvarado L."/>
            <person name="Berlin A."/>
            <person name="Chapman S.B."/>
            <person name="Chen Z."/>
            <person name="Freedman E."/>
            <person name="Gellesch M."/>
            <person name="Goldberg J."/>
            <person name="Griggs A."/>
            <person name="Gujja S."/>
            <person name="Heilman E.R."/>
            <person name="Heiman D."/>
            <person name="Howarth C."/>
            <person name="Mehta T."/>
            <person name="Neiman D."/>
            <person name="Pearson M."/>
            <person name="Roberts A."/>
            <person name="Saif S."/>
            <person name="Shea T."/>
            <person name="Shenoy N."/>
            <person name="Sisk P."/>
            <person name="Stolte C."/>
            <person name="Sykes S."/>
            <person name="White J."/>
            <person name="Yandava C."/>
            <person name="Haas B."/>
            <person name="Henn M.R."/>
            <person name="Nusbaum C."/>
            <person name="Birren B."/>
        </authorList>
    </citation>
    <scope>NUCLEOTIDE SEQUENCE [LARGE SCALE GENOMIC DNA]</scope>
</reference>
<sequence>MCTNPGERDIFDVLDFLEKEPMMHHVLREFVSETIEFETSLLTRLEEAERRLEEFEGRNSHEEMEEELVPQEPDFNEEEAEFAPLPKSDDEAEIWPSGAEWASLPDDGEEEPEVPAAPMKASGIIEPAESIRELVLRSKTIRIPVLATQTTLAAATPEVFHRSDLRDLPEQLRRELQVPETEPYTVVQVEGNNSIGMISKTVWYLQQTVWNTKRVADSRLNDTQAGWFLRSMQPLPLAATPIYGRTANSSGGASCPRLVSESMCGRDKRKTRKAP</sequence>
<name>A0A1I7W2G0_LOALO</name>
<dbReference type="InParanoid" id="A0A1I7W2G0"/>
<reference evidence="3" key="2">
    <citation type="submission" date="2016-11" db="UniProtKB">
        <authorList>
            <consortium name="WormBaseParasite"/>
        </authorList>
    </citation>
    <scope>IDENTIFICATION</scope>
</reference>
<accession>A0A1I7W2G0</accession>